<comment type="caution">
    <text evidence="2">The sequence shown here is derived from an EMBL/GenBank/DDBJ whole genome shotgun (WGS) entry which is preliminary data.</text>
</comment>
<keyword evidence="1" id="KW-1133">Transmembrane helix</keyword>
<evidence type="ECO:0000313" key="2">
    <source>
        <dbReference type="EMBL" id="MCJ1978441.1"/>
    </source>
</evidence>
<keyword evidence="1" id="KW-0472">Membrane</keyword>
<protein>
    <submittedName>
        <fullName evidence="2">Uncharacterized protein</fullName>
    </submittedName>
</protein>
<reference evidence="2 3" key="1">
    <citation type="journal article" date="2022" name="Microbiol. Res.">
        <title>Comparative genome analysis, predicted lifestyle and antimicrobial strategies of Lactococcus carnosus and Lactococcus paracarnosus isolated from meat.</title>
        <authorList>
            <person name="Werum V."/>
            <person name="Ehrmann M."/>
            <person name="Vogel R."/>
            <person name="Hilgarth M."/>
        </authorList>
    </citation>
    <scope>NUCLEOTIDE SEQUENCE [LARGE SCALE GENOMIC DNA]</scope>
    <source>
        <strain evidence="2 3">TMW21897</strain>
    </source>
</reference>
<organism evidence="2 3">
    <name type="scientific">Pseudolactococcus paracarnosus</name>
    <dbReference type="NCBI Taxonomy" id="2749962"/>
    <lineage>
        <taxon>Bacteria</taxon>
        <taxon>Bacillati</taxon>
        <taxon>Bacillota</taxon>
        <taxon>Bacilli</taxon>
        <taxon>Lactobacillales</taxon>
        <taxon>Streptococcaceae</taxon>
        <taxon>Pseudolactococcus</taxon>
    </lineage>
</organism>
<dbReference type="EMBL" id="JAAEDA010000024">
    <property type="protein sequence ID" value="MCJ1978441.1"/>
    <property type="molecule type" value="Genomic_DNA"/>
</dbReference>
<sequence length="118" mass="13182">MKNKKWYVVGLVVIVMVFGLIFGINQSKAKSMNGKYDLYYPDANTYSKGIVLKIKGDKFSIPSSSDDSTITGNIDTEHHRLDGAVSIPYTYENGVFSFSGVQYIKEGSKAYKSAKEYK</sequence>
<proteinExistence type="predicted"/>
<evidence type="ECO:0000256" key="1">
    <source>
        <dbReference type="SAM" id="Phobius"/>
    </source>
</evidence>
<accession>A0ABT0APH4</accession>
<gene>
    <name evidence="2" type="ORF">GYN19_10825</name>
</gene>
<feature type="transmembrane region" description="Helical" evidence="1">
    <location>
        <begin position="6"/>
        <end position="25"/>
    </location>
</feature>
<keyword evidence="3" id="KW-1185">Reference proteome</keyword>
<dbReference type="RefSeq" id="WP_243915364.1">
    <property type="nucleotide sequence ID" value="NZ_JAAECY010000047.1"/>
</dbReference>
<name>A0ABT0APH4_9LACT</name>
<keyword evidence="1" id="KW-0812">Transmembrane</keyword>
<dbReference type="Proteomes" id="UP001522462">
    <property type="component" value="Unassembled WGS sequence"/>
</dbReference>
<evidence type="ECO:0000313" key="3">
    <source>
        <dbReference type="Proteomes" id="UP001522462"/>
    </source>
</evidence>